<accession>A0AC61R5F8</accession>
<name>A0AC61R5F8_9FIRM</name>
<dbReference type="EMBL" id="SRYG01000019">
    <property type="protein sequence ID" value="TGY65302.1"/>
    <property type="molecule type" value="Genomic_DNA"/>
</dbReference>
<comment type="caution">
    <text evidence="1">The sequence shown here is derived from an EMBL/GenBank/DDBJ whole genome shotgun (WGS) entry which is preliminary data.</text>
</comment>
<dbReference type="Proteomes" id="UP000308836">
    <property type="component" value="Unassembled WGS sequence"/>
</dbReference>
<organism evidence="1 2">
    <name type="scientific">Dubosiella muris</name>
    <dbReference type="NCBI Taxonomy" id="3038133"/>
    <lineage>
        <taxon>Bacteria</taxon>
        <taxon>Bacillati</taxon>
        <taxon>Bacillota</taxon>
        <taxon>Erysipelotrichia</taxon>
        <taxon>Erysipelotrichales</taxon>
        <taxon>Erysipelotrichaceae</taxon>
        <taxon>Dubosiella</taxon>
    </lineage>
</organism>
<protein>
    <submittedName>
        <fullName evidence="1">Flavodoxin</fullName>
    </submittedName>
</protein>
<reference evidence="1" key="1">
    <citation type="submission" date="2019-04" db="EMBL/GenBank/DDBJ databases">
        <title>Microbes associate with the intestines of laboratory mice.</title>
        <authorList>
            <person name="Navarre W."/>
            <person name="Wong E."/>
            <person name="Huang K."/>
            <person name="Tropini C."/>
            <person name="Ng K."/>
            <person name="Yu B."/>
        </authorList>
    </citation>
    <scope>NUCLEOTIDE SEQUENCE</scope>
    <source>
        <strain evidence="1">NM09_H32</strain>
    </source>
</reference>
<gene>
    <name evidence="1" type="ORF">E5336_09075</name>
</gene>
<evidence type="ECO:0000313" key="2">
    <source>
        <dbReference type="Proteomes" id="UP000308836"/>
    </source>
</evidence>
<proteinExistence type="predicted"/>
<evidence type="ECO:0000313" key="1">
    <source>
        <dbReference type="EMBL" id="TGY65302.1"/>
    </source>
</evidence>
<sequence length="156" mass="17023">MTNKLVAYFSATGTTRQKAQQLAGALGADVYEIVPKQPYTNADLNWMDKTSRSSLEMNDPDSRPEIADNAIDVSTYDTIYAGFPIWWYVAPRIIGTFLEAHDFAGKRIVLFATSGGSGFGQAVDELKPLVAASTTIEEGALLNVPVSDEKLKVLFK</sequence>
<keyword evidence="2" id="KW-1185">Reference proteome</keyword>